<dbReference type="PANTHER" id="PTHR36181:SF2">
    <property type="entry name" value="INTRON-ENCODED ENDONUCLEASE AI3-RELATED"/>
    <property type="match status" value="1"/>
</dbReference>
<dbReference type="Pfam" id="PF00961">
    <property type="entry name" value="LAGLIDADG_1"/>
    <property type="match status" value="2"/>
</dbReference>
<dbReference type="InterPro" id="IPR004860">
    <property type="entry name" value="LAGLIDADG_dom"/>
</dbReference>
<evidence type="ECO:0000313" key="2">
    <source>
        <dbReference type="EMBL" id="ANC62719.1"/>
    </source>
</evidence>
<protein>
    <recommendedName>
        <fullName evidence="1">Homing endonuclease LAGLIDADG domain-containing protein</fullName>
    </recommendedName>
</protein>
<dbReference type="Gene3D" id="3.10.28.10">
    <property type="entry name" value="Homing endonucleases"/>
    <property type="match status" value="2"/>
</dbReference>
<accession>A0A168RB24</accession>
<dbReference type="GO" id="GO:0004519">
    <property type="term" value="F:endonuclease activity"/>
    <property type="evidence" value="ECO:0007669"/>
    <property type="project" value="InterPro"/>
</dbReference>
<dbReference type="GO" id="GO:0005739">
    <property type="term" value="C:mitochondrion"/>
    <property type="evidence" value="ECO:0007669"/>
    <property type="project" value="UniProtKB-ARBA"/>
</dbReference>
<dbReference type="EMBL" id="KU666552">
    <property type="protein sequence ID" value="ANC62719.1"/>
    <property type="molecule type" value="Genomic_DNA"/>
</dbReference>
<dbReference type="InterPro" id="IPR003647">
    <property type="entry name" value="Intron_nuc_1_rpt"/>
</dbReference>
<evidence type="ECO:0000259" key="1">
    <source>
        <dbReference type="Pfam" id="PF00961"/>
    </source>
</evidence>
<dbReference type="SUPFAM" id="SSF55608">
    <property type="entry name" value="Homing endonucleases"/>
    <property type="match status" value="2"/>
</dbReference>
<geneLocation type="mitochondrion" evidence="2"/>
<sequence>MKLRHIKYINKVGSVFNNIPFQNRCFSTSLTFNINNLTNDVNIGQSVYSNTCSSSNNEINNFYAWFSGLADAEGSFRISHRQPFSFVFFFEICLHIDDQDMLYFIQKKLGLGKVNFSGNTVRFAIFKQEEIAQLLDIFTDYPLQSTKYLNYLDLKKAFELYTNRTKTVQSKNSEELLLEMLEIKNGMNTKRSDFSTEALISRKISITPYWLLGFVEGEGSFFISKRDNYRLIFALTQSIKDLALMTEIQNFLYKSFNDNDDKSNYINFVTSKARNNSTGAIQIIISREEIIINKLIPFFNTMTWQSKKYKDYLDWIVILKLKQLGLQYTEKGLEAIHLILNQMNGNRLSSSGSNVDREYLSALLDKLFKGPSNLEKLGDGKIYIKSLNKYFNTEARNKISVEIKDENGLVINTFNSITSCAKFYGLSRSTLHRKLHEKNNMEIIFENKLYYASFRNPDNIAGVESISDSPVTSDLKTEELGRDISNKVLILEKSNKNTKLSTSASAPRPGDASTGPCLRRKNKILVCDVSNLKPSVFIYEKCTTEGFKLIGGFTTPRKVANFMDVPTNTIISYKNSGKIYKSRYKFTSRVI</sequence>
<feature type="domain" description="Homing endonuclease LAGLIDADG" evidence="1">
    <location>
        <begin position="211"/>
        <end position="318"/>
    </location>
</feature>
<name>A0A168RB24_9HYPO</name>
<dbReference type="PANTHER" id="PTHR36181">
    <property type="entry name" value="INTRON-ENCODED ENDONUCLEASE AI3-RELATED"/>
    <property type="match status" value="1"/>
</dbReference>
<proteinExistence type="predicted"/>
<dbReference type="SMART" id="SM00497">
    <property type="entry name" value="IENR1"/>
    <property type="match status" value="2"/>
</dbReference>
<dbReference type="InterPro" id="IPR027434">
    <property type="entry name" value="Homing_endonucl"/>
</dbReference>
<organism evidence="2">
    <name type="scientific">Hypomyces aurantius</name>
    <dbReference type="NCBI Taxonomy" id="29852"/>
    <lineage>
        <taxon>Eukaryota</taxon>
        <taxon>Fungi</taxon>
        <taxon>Dikarya</taxon>
        <taxon>Ascomycota</taxon>
        <taxon>Pezizomycotina</taxon>
        <taxon>Sordariomycetes</taxon>
        <taxon>Hypocreomycetidae</taxon>
        <taxon>Hypocreales</taxon>
        <taxon>Hypocreaceae</taxon>
        <taxon>Hypomyces</taxon>
    </lineage>
</organism>
<gene>
    <name evidence="2" type="primary">orf591</name>
</gene>
<reference evidence="2" key="1">
    <citation type="submission" date="2016-02" db="EMBL/GenBank/DDBJ databases">
        <authorList>
            <person name="Wen L."/>
            <person name="He K."/>
            <person name="Yang H."/>
        </authorList>
    </citation>
    <scope>NUCLEOTIDE SEQUENCE</scope>
</reference>
<feature type="domain" description="Homing endonuclease LAGLIDADG" evidence="1">
    <location>
        <begin position="67"/>
        <end position="157"/>
    </location>
</feature>
<keyword evidence="2" id="KW-0496">Mitochondrion</keyword>
<dbReference type="InterPro" id="IPR051289">
    <property type="entry name" value="LAGLIDADG_Endonuclease"/>
</dbReference>
<dbReference type="GeneID" id="27910835"/>
<dbReference type="AlphaFoldDB" id="A0A168RB24"/>
<dbReference type="RefSeq" id="YP_009254034.1">
    <property type="nucleotide sequence ID" value="NC_030206.1"/>
</dbReference>